<dbReference type="Proteomes" id="UP000005237">
    <property type="component" value="Unassembled WGS sequence"/>
</dbReference>
<proteinExistence type="predicted"/>
<accession>A0A8R1ED98</accession>
<keyword evidence="2" id="KW-1185">Reference proteome</keyword>
<reference evidence="2" key="1">
    <citation type="submission" date="2010-08" db="EMBL/GenBank/DDBJ databases">
        <authorList>
            <consortium name="Caenorhabditis japonica Sequencing Consortium"/>
            <person name="Wilson R.K."/>
        </authorList>
    </citation>
    <scope>NUCLEOTIDE SEQUENCE [LARGE SCALE GENOMIC DNA]</scope>
    <source>
        <strain evidence="2">DF5081</strain>
    </source>
</reference>
<evidence type="ECO:0000313" key="2">
    <source>
        <dbReference type="Proteomes" id="UP000005237"/>
    </source>
</evidence>
<reference evidence="1" key="2">
    <citation type="submission" date="2022-06" db="UniProtKB">
        <authorList>
            <consortium name="EnsemblMetazoa"/>
        </authorList>
    </citation>
    <scope>IDENTIFICATION</scope>
    <source>
        <strain evidence="1">DF5081</strain>
    </source>
</reference>
<evidence type="ECO:0000313" key="1">
    <source>
        <dbReference type="EnsemblMetazoa" id="CJA32658a.1"/>
    </source>
</evidence>
<name>A0A8R1ED98_CAEJA</name>
<dbReference type="AlphaFoldDB" id="A0A8R1ED98"/>
<dbReference type="EnsemblMetazoa" id="CJA32658a.1">
    <property type="protein sequence ID" value="CJA32658a.1"/>
    <property type="gene ID" value="WBGene00208505"/>
</dbReference>
<organism evidence="1 2">
    <name type="scientific">Caenorhabditis japonica</name>
    <dbReference type="NCBI Taxonomy" id="281687"/>
    <lineage>
        <taxon>Eukaryota</taxon>
        <taxon>Metazoa</taxon>
        <taxon>Ecdysozoa</taxon>
        <taxon>Nematoda</taxon>
        <taxon>Chromadorea</taxon>
        <taxon>Rhabditida</taxon>
        <taxon>Rhabditina</taxon>
        <taxon>Rhabditomorpha</taxon>
        <taxon>Rhabditoidea</taxon>
        <taxon>Rhabditidae</taxon>
        <taxon>Peloderinae</taxon>
        <taxon>Caenorhabditis</taxon>
    </lineage>
</organism>
<protein>
    <submittedName>
        <fullName evidence="1">Uncharacterized protein</fullName>
    </submittedName>
</protein>
<sequence length="25" mass="2877">MPCWDARTKAPAACRLRKVYLLISI</sequence>